<dbReference type="PROSITE" id="PS00463">
    <property type="entry name" value="ZN2_CY6_FUNGAL_1"/>
    <property type="match status" value="1"/>
</dbReference>
<dbReference type="CDD" id="cd00067">
    <property type="entry name" value="GAL4"/>
    <property type="match status" value="1"/>
</dbReference>
<feature type="compositionally biased region" description="Low complexity" evidence="7">
    <location>
        <begin position="531"/>
        <end position="541"/>
    </location>
</feature>
<dbReference type="Gene3D" id="4.10.240.10">
    <property type="entry name" value="Zn(2)-C6 fungal-type DNA-binding domain"/>
    <property type="match status" value="1"/>
</dbReference>
<keyword evidence="1" id="KW-0479">Metal-binding</keyword>
<feature type="region of interest" description="Disordered" evidence="7">
    <location>
        <begin position="166"/>
        <end position="185"/>
    </location>
</feature>
<dbReference type="Pfam" id="PF00172">
    <property type="entry name" value="Zn_clus"/>
    <property type="match status" value="1"/>
</dbReference>
<evidence type="ECO:0000256" key="7">
    <source>
        <dbReference type="SAM" id="MobiDB-lite"/>
    </source>
</evidence>
<dbReference type="Proteomes" id="UP000799772">
    <property type="component" value="Unassembled WGS sequence"/>
</dbReference>
<dbReference type="GO" id="GO:0000981">
    <property type="term" value="F:DNA-binding transcription factor activity, RNA polymerase II-specific"/>
    <property type="evidence" value="ECO:0007669"/>
    <property type="project" value="InterPro"/>
</dbReference>
<evidence type="ECO:0000256" key="2">
    <source>
        <dbReference type="ARBA" id="ARBA00022833"/>
    </source>
</evidence>
<dbReference type="GO" id="GO:0008270">
    <property type="term" value="F:zinc ion binding"/>
    <property type="evidence" value="ECO:0007669"/>
    <property type="project" value="InterPro"/>
</dbReference>
<evidence type="ECO:0000313" key="9">
    <source>
        <dbReference type="EMBL" id="KAF2094907.1"/>
    </source>
</evidence>
<evidence type="ECO:0000256" key="4">
    <source>
        <dbReference type="ARBA" id="ARBA00023125"/>
    </source>
</evidence>
<feature type="domain" description="Zn(2)-C6 fungal-type" evidence="8">
    <location>
        <begin position="135"/>
        <end position="164"/>
    </location>
</feature>
<feature type="region of interest" description="Disordered" evidence="7">
    <location>
        <begin position="482"/>
        <end position="594"/>
    </location>
</feature>
<proteinExistence type="predicted"/>
<feature type="region of interest" description="Disordered" evidence="7">
    <location>
        <begin position="428"/>
        <end position="459"/>
    </location>
</feature>
<evidence type="ECO:0000256" key="1">
    <source>
        <dbReference type="ARBA" id="ARBA00022723"/>
    </source>
</evidence>
<gene>
    <name evidence="9" type="ORF">NA57DRAFT_80076</name>
</gene>
<dbReference type="EMBL" id="ML978133">
    <property type="protein sequence ID" value="KAF2094907.1"/>
    <property type="molecule type" value="Genomic_DNA"/>
</dbReference>
<dbReference type="SUPFAM" id="SSF57701">
    <property type="entry name" value="Zn2/Cys6 DNA-binding domain"/>
    <property type="match status" value="1"/>
</dbReference>
<dbReference type="InterPro" id="IPR001138">
    <property type="entry name" value="Zn2Cys6_DnaBD"/>
</dbReference>
<sequence>MSNPPSPPRRYIPTSSAPEDYPISQEAGRGAHAPPQSRPESTTAFRREAIPASAAIPSPSQYQPVSRALFSPVGPPPTLGQSALLGRAEYFPQRAAISSQSIGPALVQTEIGRPAQAALRGARSSRRGKTHVQKACINCKKAHLSCDAQRPCARCVASGKQDTCQDVEHKKRGRPRLRDDRDSRQGREIAAAAQGGMLGEAQGGHTSSFPPGHRRTQSGRILRSHRASVGQMVQPVQPDPRLTQRHTITGAGASQPSPYSPRRGLEARIFMNLNLRIVRANQQFRDQFAPGGDLTDRQLNDFVDRRHEPDIQRLATDLRNEREVMEPLSLPTIYSDEETRAIEGINEAELGAYTAGSRERGELWTFVQAGRQLITRQMYIQLGKVGSFPFVVLTLPHYGASSLPSALPAGHMNPFSVTPAVPQIPPQYEPVYQQRSPGGYPQTGSGPSTPSLSLQSLASSLPPTSVPVTAYGLSSARFDLSSGGYFPAQPRTQPSTQPPPPGFDPTARFGQPPSLYSTSSRPTSTVSEPLGTTTGSTTSGSRPISYPGQPRSFHTMQAESEGSPRTPGEGEGQREGEDDDARKRRRLNIREITD</sequence>
<dbReference type="InterPro" id="IPR036864">
    <property type="entry name" value="Zn2-C6_fun-type_DNA-bd_sf"/>
</dbReference>
<dbReference type="OrthoDB" id="5575144at2759"/>
<evidence type="ECO:0000256" key="3">
    <source>
        <dbReference type="ARBA" id="ARBA00023015"/>
    </source>
</evidence>
<comment type="caution">
    <text evidence="9">The sequence shown here is derived from an EMBL/GenBank/DDBJ whole genome shotgun (WGS) entry which is preliminary data.</text>
</comment>
<reference evidence="9" key="1">
    <citation type="journal article" date="2020" name="Stud. Mycol.">
        <title>101 Dothideomycetes genomes: a test case for predicting lifestyles and emergence of pathogens.</title>
        <authorList>
            <person name="Haridas S."/>
            <person name="Albert R."/>
            <person name="Binder M."/>
            <person name="Bloem J."/>
            <person name="Labutti K."/>
            <person name="Salamov A."/>
            <person name="Andreopoulos B."/>
            <person name="Baker S."/>
            <person name="Barry K."/>
            <person name="Bills G."/>
            <person name="Bluhm B."/>
            <person name="Cannon C."/>
            <person name="Castanera R."/>
            <person name="Culley D."/>
            <person name="Daum C."/>
            <person name="Ezra D."/>
            <person name="Gonzalez J."/>
            <person name="Henrissat B."/>
            <person name="Kuo A."/>
            <person name="Liang C."/>
            <person name="Lipzen A."/>
            <person name="Lutzoni F."/>
            <person name="Magnuson J."/>
            <person name="Mondo S."/>
            <person name="Nolan M."/>
            <person name="Ohm R."/>
            <person name="Pangilinan J."/>
            <person name="Park H.-J."/>
            <person name="Ramirez L."/>
            <person name="Alfaro M."/>
            <person name="Sun H."/>
            <person name="Tritt A."/>
            <person name="Yoshinaga Y."/>
            <person name="Zwiers L.-H."/>
            <person name="Turgeon B."/>
            <person name="Goodwin S."/>
            <person name="Spatafora J."/>
            <person name="Crous P."/>
            <person name="Grigoriev I."/>
        </authorList>
    </citation>
    <scope>NUCLEOTIDE SEQUENCE</scope>
    <source>
        <strain evidence="9">CBS 133067</strain>
    </source>
</reference>
<keyword evidence="3" id="KW-0805">Transcription regulation</keyword>
<accession>A0A9P4IAC4</accession>
<evidence type="ECO:0000256" key="5">
    <source>
        <dbReference type="ARBA" id="ARBA00023163"/>
    </source>
</evidence>
<keyword evidence="4" id="KW-0238">DNA-binding</keyword>
<dbReference type="PANTHER" id="PTHR47659">
    <property type="entry name" value="ZN(II)2CYS6 TRANSCRIPTION FACTOR (EUROFUNG)-RELATED"/>
    <property type="match status" value="1"/>
</dbReference>
<dbReference type="InterPro" id="IPR050335">
    <property type="entry name" value="ERT1_acuK_gluconeogen_tf"/>
</dbReference>
<evidence type="ECO:0000259" key="8">
    <source>
        <dbReference type="PROSITE" id="PS50048"/>
    </source>
</evidence>
<organism evidence="9 10">
    <name type="scientific">Rhizodiscina lignyota</name>
    <dbReference type="NCBI Taxonomy" id="1504668"/>
    <lineage>
        <taxon>Eukaryota</taxon>
        <taxon>Fungi</taxon>
        <taxon>Dikarya</taxon>
        <taxon>Ascomycota</taxon>
        <taxon>Pezizomycotina</taxon>
        <taxon>Dothideomycetes</taxon>
        <taxon>Pleosporomycetidae</taxon>
        <taxon>Aulographales</taxon>
        <taxon>Rhizodiscinaceae</taxon>
        <taxon>Rhizodiscina</taxon>
    </lineage>
</organism>
<dbReference type="PANTHER" id="PTHR47659:SF4">
    <property type="entry name" value="ZN(II)2CYS6 TRANSCRIPTION FACTOR (EUROFUNG)"/>
    <property type="match status" value="1"/>
</dbReference>
<protein>
    <recommendedName>
        <fullName evidence="8">Zn(2)-C6 fungal-type domain-containing protein</fullName>
    </recommendedName>
</protein>
<feature type="region of interest" description="Disordered" evidence="7">
    <location>
        <begin position="1"/>
        <end position="61"/>
    </location>
</feature>
<feature type="compositionally biased region" description="Low complexity" evidence="7">
    <location>
        <begin position="436"/>
        <end position="459"/>
    </location>
</feature>
<feature type="compositionally biased region" description="Basic and acidic residues" evidence="7">
    <location>
        <begin position="176"/>
        <end position="185"/>
    </location>
</feature>
<dbReference type="AlphaFoldDB" id="A0A9P4IAC4"/>
<keyword evidence="10" id="KW-1185">Reference proteome</keyword>
<keyword evidence="2" id="KW-0862">Zinc</keyword>
<dbReference type="PROSITE" id="PS50048">
    <property type="entry name" value="ZN2_CY6_FUNGAL_2"/>
    <property type="match status" value="1"/>
</dbReference>
<dbReference type="GO" id="GO:0003677">
    <property type="term" value="F:DNA binding"/>
    <property type="evidence" value="ECO:0007669"/>
    <property type="project" value="UniProtKB-KW"/>
</dbReference>
<dbReference type="SMART" id="SM00066">
    <property type="entry name" value="GAL4"/>
    <property type="match status" value="1"/>
</dbReference>
<evidence type="ECO:0000313" key="10">
    <source>
        <dbReference type="Proteomes" id="UP000799772"/>
    </source>
</evidence>
<evidence type="ECO:0000256" key="6">
    <source>
        <dbReference type="ARBA" id="ARBA00023242"/>
    </source>
</evidence>
<feature type="compositionally biased region" description="Polar residues" evidence="7">
    <location>
        <begin position="514"/>
        <end position="527"/>
    </location>
</feature>
<keyword evidence="6" id="KW-0539">Nucleus</keyword>
<feature type="compositionally biased region" description="Pro residues" evidence="7">
    <location>
        <begin position="1"/>
        <end position="10"/>
    </location>
</feature>
<name>A0A9P4IAC4_9PEZI</name>
<feature type="compositionally biased region" description="Low complexity" evidence="7">
    <location>
        <begin position="50"/>
        <end position="60"/>
    </location>
</feature>
<feature type="region of interest" description="Disordered" evidence="7">
    <location>
        <begin position="194"/>
        <end position="219"/>
    </location>
</feature>
<keyword evidence="5" id="KW-0804">Transcription</keyword>